<comment type="caution">
    <text evidence="15">The sequence shown here is derived from an EMBL/GenBank/DDBJ whole genome shotgun (WGS) entry which is preliminary data.</text>
</comment>
<dbReference type="GO" id="GO:0043565">
    <property type="term" value="F:sequence-specific DNA binding"/>
    <property type="evidence" value="ECO:0007669"/>
    <property type="project" value="InterPro"/>
</dbReference>
<keyword evidence="5" id="KW-0418">Kinase</keyword>
<dbReference type="PANTHER" id="PTHR43547">
    <property type="entry name" value="TWO-COMPONENT HISTIDINE KINASE"/>
    <property type="match status" value="1"/>
</dbReference>
<dbReference type="Pfam" id="PF12833">
    <property type="entry name" value="HTH_18"/>
    <property type="match status" value="1"/>
</dbReference>
<dbReference type="CDD" id="cd06308">
    <property type="entry name" value="PBP1_sensor_kinase-like"/>
    <property type="match status" value="1"/>
</dbReference>
<dbReference type="CDD" id="cd00082">
    <property type="entry name" value="HisKA"/>
    <property type="match status" value="1"/>
</dbReference>
<dbReference type="SMART" id="SM00448">
    <property type="entry name" value="REC"/>
    <property type="match status" value="1"/>
</dbReference>
<accession>A0A412IE64</accession>
<dbReference type="PROSITE" id="PS50110">
    <property type="entry name" value="RESPONSE_REGULATORY"/>
    <property type="match status" value="1"/>
</dbReference>
<dbReference type="InterPro" id="IPR009057">
    <property type="entry name" value="Homeodomain-like_sf"/>
</dbReference>
<comment type="catalytic activity">
    <reaction evidence="1">
        <text>ATP + protein L-histidine = ADP + protein N-phospho-L-histidine.</text>
        <dbReference type="EC" id="2.7.13.3"/>
    </reaction>
</comment>
<dbReference type="SUPFAM" id="SSF53822">
    <property type="entry name" value="Periplasmic binding protein-like I"/>
    <property type="match status" value="1"/>
</dbReference>
<dbReference type="InterPro" id="IPR036097">
    <property type="entry name" value="HisK_dim/P_sf"/>
</dbReference>
<evidence type="ECO:0000259" key="13">
    <source>
        <dbReference type="PROSITE" id="PS50109"/>
    </source>
</evidence>
<evidence type="ECO:0000256" key="6">
    <source>
        <dbReference type="ARBA" id="ARBA00023015"/>
    </source>
</evidence>
<dbReference type="Pfam" id="PF02518">
    <property type="entry name" value="HATPase_c"/>
    <property type="match status" value="1"/>
</dbReference>
<dbReference type="SMART" id="SM00388">
    <property type="entry name" value="HisKA"/>
    <property type="match status" value="1"/>
</dbReference>
<evidence type="ECO:0000256" key="2">
    <source>
        <dbReference type="ARBA" id="ARBA00012438"/>
    </source>
</evidence>
<dbReference type="SMART" id="SM00342">
    <property type="entry name" value="HTH_ARAC"/>
    <property type="match status" value="1"/>
</dbReference>
<keyword evidence="4" id="KW-0808">Transferase</keyword>
<keyword evidence="6" id="KW-0805">Transcription regulation</keyword>
<dbReference type="FunFam" id="3.30.565.10:FF:000006">
    <property type="entry name" value="Sensor histidine kinase WalK"/>
    <property type="match status" value="1"/>
</dbReference>
<dbReference type="SUPFAM" id="SSF55874">
    <property type="entry name" value="ATPase domain of HSP90 chaperone/DNA topoisomerase II/histidine kinase"/>
    <property type="match status" value="1"/>
</dbReference>
<feature type="transmembrane region" description="Helical" evidence="11">
    <location>
        <begin position="358"/>
        <end position="378"/>
    </location>
</feature>
<dbReference type="InterPro" id="IPR036890">
    <property type="entry name" value="HATPase_C_sf"/>
</dbReference>
<reference evidence="15 16" key="1">
    <citation type="submission" date="2018-08" db="EMBL/GenBank/DDBJ databases">
        <title>A genome reference for cultivated species of the human gut microbiota.</title>
        <authorList>
            <person name="Zou Y."/>
            <person name="Xue W."/>
            <person name="Luo G."/>
        </authorList>
    </citation>
    <scope>NUCLEOTIDE SEQUENCE [LARGE SCALE GENOMIC DNA]</scope>
    <source>
        <strain evidence="15 16">AF22-3AC</strain>
    </source>
</reference>
<dbReference type="GO" id="GO:0000155">
    <property type="term" value="F:phosphorelay sensor kinase activity"/>
    <property type="evidence" value="ECO:0007669"/>
    <property type="project" value="InterPro"/>
</dbReference>
<keyword evidence="11" id="KW-0812">Transmembrane</keyword>
<organism evidence="15 16">
    <name type="scientific">Bacteroides cellulosilyticus</name>
    <dbReference type="NCBI Taxonomy" id="246787"/>
    <lineage>
        <taxon>Bacteria</taxon>
        <taxon>Pseudomonadati</taxon>
        <taxon>Bacteroidota</taxon>
        <taxon>Bacteroidia</taxon>
        <taxon>Bacteroidales</taxon>
        <taxon>Bacteroidaceae</taxon>
        <taxon>Bacteroides</taxon>
    </lineage>
</organism>
<dbReference type="InterPro" id="IPR004358">
    <property type="entry name" value="Sig_transdc_His_kin-like_C"/>
</dbReference>
<dbReference type="InterPro" id="IPR025997">
    <property type="entry name" value="SBP_2_dom"/>
</dbReference>
<dbReference type="PROSITE" id="PS00041">
    <property type="entry name" value="HTH_ARAC_FAMILY_1"/>
    <property type="match status" value="1"/>
</dbReference>
<dbReference type="AlphaFoldDB" id="A0A412IE64"/>
<feature type="coiled-coil region" evidence="10">
    <location>
        <begin position="377"/>
        <end position="418"/>
    </location>
</feature>
<feature type="domain" description="Response regulatory" evidence="14">
    <location>
        <begin position="682"/>
        <end position="797"/>
    </location>
</feature>
<dbReference type="InterPro" id="IPR018062">
    <property type="entry name" value="HTH_AraC-typ_CS"/>
</dbReference>
<dbReference type="Gene3D" id="3.40.50.2300">
    <property type="match status" value="3"/>
</dbReference>
<evidence type="ECO:0000256" key="9">
    <source>
        <dbReference type="PROSITE-ProRule" id="PRU00169"/>
    </source>
</evidence>
<dbReference type="SUPFAM" id="SSF47384">
    <property type="entry name" value="Homodimeric domain of signal transducing histidine kinase"/>
    <property type="match status" value="1"/>
</dbReference>
<dbReference type="Gene3D" id="1.10.287.130">
    <property type="match status" value="1"/>
</dbReference>
<evidence type="ECO:0000256" key="1">
    <source>
        <dbReference type="ARBA" id="ARBA00000085"/>
    </source>
</evidence>
<evidence type="ECO:0000256" key="11">
    <source>
        <dbReference type="SAM" id="Phobius"/>
    </source>
</evidence>
<dbReference type="Gene3D" id="1.10.10.60">
    <property type="entry name" value="Homeodomain-like"/>
    <property type="match status" value="1"/>
</dbReference>
<evidence type="ECO:0000256" key="3">
    <source>
        <dbReference type="ARBA" id="ARBA00022553"/>
    </source>
</evidence>
<evidence type="ECO:0000313" key="16">
    <source>
        <dbReference type="Proteomes" id="UP000283341"/>
    </source>
</evidence>
<dbReference type="Pfam" id="PF00072">
    <property type="entry name" value="Response_reg"/>
    <property type="match status" value="1"/>
</dbReference>
<dbReference type="InterPro" id="IPR018060">
    <property type="entry name" value="HTH_AraC"/>
</dbReference>
<dbReference type="InterPro" id="IPR001789">
    <property type="entry name" value="Sig_transdc_resp-reg_receiver"/>
</dbReference>
<dbReference type="GO" id="GO:0003700">
    <property type="term" value="F:DNA-binding transcription factor activity"/>
    <property type="evidence" value="ECO:0007669"/>
    <property type="project" value="InterPro"/>
</dbReference>
<dbReference type="EC" id="2.7.13.3" evidence="2"/>
<dbReference type="InterPro" id="IPR003594">
    <property type="entry name" value="HATPase_dom"/>
</dbReference>
<feature type="modified residue" description="4-aspartylphosphate" evidence="9">
    <location>
        <position position="730"/>
    </location>
</feature>
<dbReference type="InterPro" id="IPR011006">
    <property type="entry name" value="CheY-like_superfamily"/>
</dbReference>
<keyword evidence="11" id="KW-1133">Transmembrane helix</keyword>
<dbReference type="PRINTS" id="PR00344">
    <property type="entry name" value="BCTRLSENSOR"/>
</dbReference>
<evidence type="ECO:0000256" key="10">
    <source>
        <dbReference type="SAM" id="Coils"/>
    </source>
</evidence>
<dbReference type="PROSITE" id="PS50109">
    <property type="entry name" value="HIS_KIN"/>
    <property type="match status" value="1"/>
</dbReference>
<dbReference type="EMBL" id="QRVJ01000016">
    <property type="protein sequence ID" value="RGS35187.1"/>
    <property type="molecule type" value="Genomic_DNA"/>
</dbReference>
<evidence type="ECO:0000259" key="12">
    <source>
        <dbReference type="PROSITE" id="PS01124"/>
    </source>
</evidence>
<dbReference type="PROSITE" id="PS01124">
    <property type="entry name" value="HTH_ARAC_FAMILY_2"/>
    <property type="match status" value="1"/>
</dbReference>
<keyword evidence="10" id="KW-0175">Coiled coil</keyword>
<keyword evidence="3 9" id="KW-0597">Phosphoprotein</keyword>
<evidence type="ECO:0000256" key="7">
    <source>
        <dbReference type="ARBA" id="ARBA00023125"/>
    </source>
</evidence>
<dbReference type="SUPFAM" id="SSF46689">
    <property type="entry name" value="Homeodomain-like"/>
    <property type="match status" value="1"/>
</dbReference>
<name>A0A412IE64_9BACE</name>
<dbReference type="InterPro" id="IPR003661">
    <property type="entry name" value="HisK_dim/P_dom"/>
</dbReference>
<evidence type="ECO:0000256" key="5">
    <source>
        <dbReference type="ARBA" id="ARBA00022777"/>
    </source>
</evidence>
<sequence>MFAIIESIYMKNMMIGIKCKLRRVSLLIGISFLMLISFSCQQSEEKRYLIGVSQCSDDEWRDKLNKEIFLEAMFRGNIDVIFCSANDNNAKQAEDIAYLIKKKVDLMIISPNESAPVTPAVEMAYKSNIPIIISDRKIRSDKFTAYIGPDNYEIGALAGEFIVKYLKGKGKIVEIKGTEGASPTIERHEGFMSVVNKYKDIEVIYSESGIFLESIGEKKMEEALLLNPEIDLVFAHNDRMAKGAYKVVKAKGREKEITFVGIDGLAEDGYGVDMILDGVLAASFVNATGGDKIMELAMNILQNKPFERETILPTTQVDHTNARILKLQARYMNGQSDKIFSLNKDINKNISLYARQQVLLYCSVIILILLLLFLYLLMNAFRKNKQHNNELSQKNKDIEDKNEQLELQRRQIEEATQSKLHFYTTISHDFLTPLTLIIEPVELLLQNHQMKHDQYDLLVMVKRNAIILHRLVKQLLDFRKYENGKLALNLSQANLKDCIEGWSKAFCPAIKRKSIKFCIHATEDAANFEMPLDYNKIERLFYNLLSNALEFTNQGGTIRVDLYNEWDENEKKAVIKISDTGVGIDPEYIENIFDRFFKVDNYSSGSGIGLAVAKAFAELHGGDIRVKSEVGKGSEFYVILPYLNATIEGQTFSLETKSDDEEGDNIDLGNQTLLLNERNKPVILVVDDNLDILNFICNLLQTEYIVLLAKNGQYGLKLASQYLPDLVIADVVMPMMDGFELCRRLKGESITRHIPVILLSALTLSSQKIKGIDCGADIYFEKPFDSSLLLAYVKNLIKSRKDAKAILNDTDPAPDDGAKLEGRLFIEKIYALMDSHIADSGFKVEAFGQSIGLSRVQLYRRIKEQTGYSPNELLRVYRLQKAKKLLSTTDLAVAEVAYRVGFSSPAYFTKCYREFYKELPTAFLKRMALKNEDSL</sequence>
<evidence type="ECO:0000313" key="15">
    <source>
        <dbReference type="EMBL" id="RGS35187.1"/>
    </source>
</evidence>
<feature type="domain" description="Histidine kinase" evidence="13">
    <location>
        <begin position="425"/>
        <end position="644"/>
    </location>
</feature>
<dbReference type="Pfam" id="PF13407">
    <property type="entry name" value="Peripla_BP_4"/>
    <property type="match status" value="1"/>
</dbReference>
<dbReference type="SMART" id="SM00387">
    <property type="entry name" value="HATPase_c"/>
    <property type="match status" value="1"/>
</dbReference>
<protein>
    <recommendedName>
        <fullName evidence="2">histidine kinase</fullName>
        <ecNumber evidence="2">2.7.13.3</ecNumber>
    </recommendedName>
</protein>
<dbReference type="Proteomes" id="UP000283341">
    <property type="component" value="Unassembled WGS sequence"/>
</dbReference>
<dbReference type="InterPro" id="IPR028082">
    <property type="entry name" value="Peripla_BP_I"/>
</dbReference>
<feature type="domain" description="HTH araC/xylS-type" evidence="12">
    <location>
        <begin position="827"/>
        <end position="926"/>
    </location>
</feature>
<keyword evidence="11" id="KW-0472">Membrane</keyword>
<dbReference type="Gene3D" id="3.30.565.10">
    <property type="entry name" value="Histidine kinase-like ATPase, C-terminal domain"/>
    <property type="match status" value="1"/>
</dbReference>
<keyword evidence="7" id="KW-0238">DNA-binding</keyword>
<keyword evidence="8" id="KW-0804">Transcription</keyword>
<proteinExistence type="predicted"/>
<dbReference type="SUPFAM" id="SSF52172">
    <property type="entry name" value="CheY-like"/>
    <property type="match status" value="1"/>
</dbReference>
<dbReference type="PANTHER" id="PTHR43547:SF2">
    <property type="entry name" value="HYBRID SIGNAL TRANSDUCTION HISTIDINE KINASE C"/>
    <property type="match status" value="1"/>
</dbReference>
<evidence type="ECO:0000256" key="8">
    <source>
        <dbReference type="ARBA" id="ARBA00023163"/>
    </source>
</evidence>
<evidence type="ECO:0000256" key="4">
    <source>
        <dbReference type="ARBA" id="ARBA00022679"/>
    </source>
</evidence>
<gene>
    <name evidence="15" type="ORF">DWX97_17160</name>
</gene>
<evidence type="ECO:0000259" key="14">
    <source>
        <dbReference type="PROSITE" id="PS50110"/>
    </source>
</evidence>
<dbReference type="InterPro" id="IPR005467">
    <property type="entry name" value="His_kinase_dom"/>
</dbReference>
<dbReference type="Pfam" id="PF00512">
    <property type="entry name" value="HisKA"/>
    <property type="match status" value="1"/>
</dbReference>